<feature type="region of interest" description="Disordered" evidence="1">
    <location>
        <begin position="1"/>
        <end position="26"/>
    </location>
</feature>
<dbReference type="HOGENOM" id="CLU_1897710_0_0_1"/>
<keyword evidence="3" id="KW-1185">Reference proteome</keyword>
<reference evidence="2 3" key="1">
    <citation type="submission" date="2014-04" db="EMBL/GenBank/DDBJ databases">
        <authorList>
            <consortium name="DOE Joint Genome Institute"/>
            <person name="Kuo A."/>
            <person name="Girlanda M."/>
            <person name="Perotto S."/>
            <person name="Kohler A."/>
            <person name="Nagy L.G."/>
            <person name="Floudas D."/>
            <person name="Copeland A."/>
            <person name="Barry K.W."/>
            <person name="Cichocki N."/>
            <person name="Veneault-Fourrey C."/>
            <person name="LaButti K."/>
            <person name="Lindquist E.A."/>
            <person name="Lipzen A."/>
            <person name="Lundell T."/>
            <person name="Morin E."/>
            <person name="Murat C."/>
            <person name="Sun H."/>
            <person name="Tunlid A."/>
            <person name="Henrissat B."/>
            <person name="Grigoriev I.V."/>
            <person name="Hibbett D.S."/>
            <person name="Martin F."/>
            <person name="Nordberg H.P."/>
            <person name="Cantor M.N."/>
            <person name="Hua S.X."/>
        </authorList>
    </citation>
    <scope>NUCLEOTIDE SEQUENCE [LARGE SCALE GENOMIC DNA]</scope>
    <source>
        <strain evidence="2 3">MUT 4182</strain>
    </source>
</reference>
<sequence length="134" mass="15099">MLGKRVSDAKTTESSPGEPSKSFPLSSRPLLDRCTATLHLNLSNSKRISFPALIRSFPNKLLEVVYLIWTKSKAWWLGTRRLQALSRSAETRVEHRSQTPTWGRGIEVLFTASDHQLIASSTLICFIRVCNSEI</sequence>
<reference evidence="3" key="2">
    <citation type="submission" date="2015-01" db="EMBL/GenBank/DDBJ databases">
        <title>Evolutionary Origins and Diversification of the Mycorrhizal Mutualists.</title>
        <authorList>
            <consortium name="DOE Joint Genome Institute"/>
            <consortium name="Mycorrhizal Genomics Consortium"/>
            <person name="Kohler A."/>
            <person name="Kuo A."/>
            <person name="Nagy L.G."/>
            <person name="Floudas D."/>
            <person name="Copeland A."/>
            <person name="Barry K.W."/>
            <person name="Cichocki N."/>
            <person name="Veneault-Fourrey C."/>
            <person name="LaButti K."/>
            <person name="Lindquist E.A."/>
            <person name="Lipzen A."/>
            <person name="Lundell T."/>
            <person name="Morin E."/>
            <person name="Murat C."/>
            <person name="Riley R."/>
            <person name="Ohm R."/>
            <person name="Sun H."/>
            <person name="Tunlid A."/>
            <person name="Henrissat B."/>
            <person name="Grigoriev I.V."/>
            <person name="Hibbett D.S."/>
            <person name="Martin F."/>
        </authorList>
    </citation>
    <scope>NUCLEOTIDE SEQUENCE [LARGE SCALE GENOMIC DNA]</scope>
    <source>
        <strain evidence="3">MUT 4182</strain>
    </source>
</reference>
<dbReference type="EMBL" id="KN823055">
    <property type="protein sequence ID" value="KIO24721.1"/>
    <property type="molecule type" value="Genomic_DNA"/>
</dbReference>
<protein>
    <submittedName>
        <fullName evidence="2">Uncharacterized protein</fullName>
    </submittedName>
</protein>
<evidence type="ECO:0000256" key="1">
    <source>
        <dbReference type="SAM" id="MobiDB-lite"/>
    </source>
</evidence>
<feature type="compositionally biased region" description="Basic and acidic residues" evidence="1">
    <location>
        <begin position="1"/>
        <end position="11"/>
    </location>
</feature>
<name>A0A0C3QF85_9AGAM</name>
<accession>A0A0C3QF85</accession>
<evidence type="ECO:0000313" key="2">
    <source>
        <dbReference type="EMBL" id="KIO24721.1"/>
    </source>
</evidence>
<dbReference type="Proteomes" id="UP000054248">
    <property type="component" value="Unassembled WGS sequence"/>
</dbReference>
<dbReference type="AlphaFoldDB" id="A0A0C3QF85"/>
<gene>
    <name evidence="2" type="ORF">M407DRAFT_25871</name>
</gene>
<organism evidence="2 3">
    <name type="scientific">Tulasnella calospora MUT 4182</name>
    <dbReference type="NCBI Taxonomy" id="1051891"/>
    <lineage>
        <taxon>Eukaryota</taxon>
        <taxon>Fungi</taxon>
        <taxon>Dikarya</taxon>
        <taxon>Basidiomycota</taxon>
        <taxon>Agaricomycotina</taxon>
        <taxon>Agaricomycetes</taxon>
        <taxon>Cantharellales</taxon>
        <taxon>Tulasnellaceae</taxon>
        <taxon>Tulasnella</taxon>
    </lineage>
</organism>
<evidence type="ECO:0000313" key="3">
    <source>
        <dbReference type="Proteomes" id="UP000054248"/>
    </source>
</evidence>
<proteinExistence type="predicted"/>